<keyword evidence="1" id="KW-0472">Membrane</keyword>
<reference evidence="2" key="1">
    <citation type="submission" date="2013-12" db="EMBL/GenBank/DDBJ databases">
        <authorList>
            <person name="Linke B."/>
        </authorList>
    </citation>
    <scope>NUCLEOTIDE SEQUENCE [LARGE SCALE GENOMIC DNA]</scope>
    <source>
        <strain evidence="2">CRIB-18</strain>
    </source>
</reference>
<feature type="transmembrane region" description="Helical" evidence="1">
    <location>
        <begin position="283"/>
        <end position="300"/>
    </location>
</feature>
<evidence type="ECO:0000313" key="2">
    <source>
        <dbReference type="EMBL" id="CDR33783.1"/>
    </source>
</evidence>
<organism evidence="2 3">
    <name type="scientific">Candidatus Criblamydia sequanensis CRIB-18</name>
    <dbReference type="NCBI Taxonomy" id="1437425"/>
    <lineage>
        <taxon>Bacteria</taxon>
        <taxon>Pseudomonadati</taxon>
        <taxon>Chlamydiota</taxon>
        <taxon>Chlamydiia</taxon>
        <taxon>Parachlamydiales</taxon>
        <taxon>Candidatus Criblamydiaceae</taxon>
        <taxon>Candidatus Criblamydia</taxon>
    </lineage>
</organism>
<keyword evidence="1" id="KW-0812">Transmembrane</keyword>
<dbReference type="Proteomes" id="UP000031552">
    <property type="component" value="Unassembled WGS sequence"/>
</dbReference>
<protein>
    <submittedName>
        <fullName evidence="2">Conserved putative membrane protein</fullName>
    </submittedName>
</protein>
<keyword evidence="1" id="KW-1133">Transmembrane helix</keyword>
<gene>
    <name evidence="2" type="ORF">CSEC_0956</name>
</gene>
<evidence type="ECO:0000313" key="3">
    <source>
        <dbReference type="Proteomes" id="UP000031552"/>
    </source>
</evidence>
<dbReference type="EMBL" id="CCEJ010000004">
    <property type="protein sequence ID" value="CDR33783.1"/>
    <property type="molecule type" value="Genomic_DNA"/>
</dbReference>
<accession>A0A090D1V2</accession>
<proteinExistence type="predicted"/>
<name>A0A090D1V2_9BACT</name>
<dbReference type="AlphaFoldDB" id="A0A090D1V2"/>
<dbReference type="eggNOG" id="ENOG5031A9I">
    <property type="taxonomic scope" value="Bacteria"/>
</dbReference>
<dbReference type="STRING" id="1437425.CSEC_0956"/>
<sequence>MDKFLRELESQDIHTRDRWQFELKSDIEPKSTSSTYHTLQEFYIFIPDALQINPNTYPQEQFYADQTNFIRYKTPVFTFDELNNKNYTASPFYILEKIHKNEEVSKLELELKLLANIYRSTLREQALNCYRGLDKPSLLKKKANETLFELLGNVHKFNQCFDELKQTFEKEPVFKSLTLTFDYIEEFIYDTTEFYLAGLLQKLEQINDPEFIPIRSELQLCIIKAVKKISHFFNKEINETKRSLSPEEKSEYILYRKSLLNKFVLDALLLSTFRFSPQRFQHLIGGFAAGIAMLFFFVLFVWQGKIFGINTMEFILTTVVLYILKDRIKEIIKGISYKMTVFFLADYSTKINSKEGAKIGNIKESFKYLNLHELPDEIKKLRNQDFHDILSNFQRPERVILYRNSIKINSFQEIFSKPIGLNNIFRLNINEFIEKAGDPEQVYWTVNDKNQKLEKIIFPKVYHINIVLRRLSKKDNKQSVDIKKYRLVVTKDGIKRIESLNPYLRGDSLTP</sequence>
<dbReference type="OrthoDB" id="20267at2"/>
<comment type="caution">
    <text evidence="2">The sequence shown here is derived from an EMBL/GenBank/DDBJ whole genome shotgun (WGS) entry which is preliminary data.</text>
</comment>
<reference evidence="2" key="2">
    <citation type="submission" date="2014-09" db="EMBL/GenBank/DDBJ databases">
        <title>Criblamydia sequanensis harbors a mega-plasmid encoding arsenite resistance.</title>
        <authorList>
            <person name="Bertelli C."/>
            <person name="Goesmann A."/>
            <person name="Greub G."/>
        </authorList>
    </citation>
    <scope>NUCLEOTIDE SEQUENCE [LARGE SCALE GENOMIC DNA]</scope>
    <source>
        <strain evidence="2">CRIB-18</strain>
    </source>
</reference>
<dbReference type="RefSeq" id="WP_041017331.1">
    <property type="nucleotide sequence ID" value="NZ_CCEJ010000004.1"/>
</dbReference>
<keyword evidence="3" id="KW-1185">Reference proteome</keyword>
<feature type="transmembrane region" description="Helical" evidence="1">
    <location>
        <begin position="306"/>
        <end position="324"/>
    </location>
</feature>
<evidence type="ECO:0000256" key="1">
    <source>
        <dbReference type="SAM" id="Phobius"/>
    </source>
</evidence>